<dbReference type="Proteomes" id="UP001500831">
    <property type="component" value="Unassembled WGS sequence"/>
</dbReference>
<dbReference type="InterPro" id="IPR003675">
    <property type="entry name" value="Rce1/LyrA-like_dom"/>
</dbReference>
<feature type="region of interest" description="Disordered" evidence="1">
    <location>
        <begin position="1"/>
        <end position="26"/>
    </location>
</feature>
<reference evidence="5" key="1">
    <citation type="journal article" date="2019" name="Int. J. Syst. Evol. Microbiol.">
        <title>The Global Catalogue of Microorganisms (GCM) 10K type strain sequencing project: providing services to taxonomists for standard genome sequencing and annotation.</title>
        <authorList>
            <consortium name="The Broad Institute Genomics Platform"/>
            <consortium name="The Broad Institute Genome Sequencing Center for Infectious Disease"/>
            <person name="Wu L."/>
            <person name="Ma J."/>
        </authorList>
    </citation>
    <scope>NUCLEOTIDE SEQUENCE [LARGE SCALE GENOMIC DNA]</scope>
    <source>
        <strain evidence="5">JCM 6242</strain>
    </source>
</reference>
<keyword evidence="2" id="KW-0812">Transmembrane</keyword>
<feature type="transmembrane region" description="Helical" evidence="2">
    <location>
        <begin position="176"/>
        <end position="198"/>
    </location>
</feature>
<evidence type="ECO:0000256" key="1">
    <source>
        <dbReference type="SAM" id="MobiDB-lite"/>
    </source>
</evidence>
<accession>A0ABP6IET4</accession>
<feature type="domain" description="CAAX prenyl protease 2/Lysostaphin resistance protein A-like" evidence="3">
    <location>
        <begin position="142"/>
        <end position="244"/>
    </location>
</feature>
<feature type="transmembrane region" description="Helical" evidence="2">
    <location>
        <begin position="232"/>
        <end position="250"/>
    </location>
</feature>
<comment type="caution">
    <text evidence="4">The sequence shown here is derived from an EMBL/GenBank/DDBJ whole genome shotgun (WGS) entry which is preliminary data.</text>
</comment>
<sequence length="302" mass="32076">MGPRSRSHRDRDRRLVRPGPPGGCDAPMSSDRQLIVFAVALPALVLPTVALAVSQGADVNHLDEAPIAAQIALYSQAFLPAIAALIATRRLDWGFRRVPWQTLGLALLLPVLYVGTGYVVGWLTGAARFTPPPFEEIATGLPLALFFLVLALGEQLGWSSLLTVRLAATRGPDVTAVIVGLAWSAFHYPLMLFVPGAVDASVPAPYAMVCFTVGTVAQAFPLVWLRLRTGSIWPVLVFHAMLNTLINAVFDPMTSGKSPWLMGEGGALTAVVNVLLVLATWRLWRGAAVGGGTGAPVSTGVR</sequence>
<dbReference type="EMBL" id="BAAAVI010000020">
    <property type="protein sequence ID" value="GAA2871612.1"/>
    <property type="molecule type" value="Genomic_DNA"/>
</dbReference>
<evidence type="ECO:0000313" key="5">
    <source>
        <dbReference type="Proteomes" id="UP001500831"/>
    </source>
</evidence>
<gene>
    <name evidence="4" type="ORF">GCM10010517_31910</name>
</gene>
<dbReference type="InterPro" id="IPR042150">
    <property type="entry name" value="MmRce1-like"/>
</dbReference>
<dbReference type="Pfam" id="PF02517">
    <property type="entry name" value="Rce1-like"/>
    <property type="match status" value="1"/>
</dbReference>
<feature type="transmembrane region" description="Helical" evidence="2">
    <location>
        <begin position="265"/>
        <end position="284"/>
    </location>
</feature>
<dbReference type="PANTHER" id="PTHR35797:SF1">
    <property type="entry name" value="PROTEASE"/>
    <property type="match status" value="1"/>
</dbReference>
<evidence type="ECO:0000259" key="3">
    <source>
        <dbReference type="Pfam" id="PF02517"/>
    </source>
</evidence>
<protein>
    <recommendedName>
        <fullName evidence="3">CAAX prenyl protease 2/Lysostaphin resistance protein A-like domain-containing protein</fullName>
    </recommendedName>
</protein>
<feature type="transmembrane region" description="Helical" evidence="2">
    <location>
        <begin position="34"/>
        <end position="55"/>
    </location>
</feature>
<proteinExistence type="predicted"/>
<feature type="transmembrane region" description="Helical" evidence="2">
    <location>
        <begin position="100"/>
        <end position="123"/>
    </location>
</feature>
<feature type="transmembrane region" description="Helical" evidence="2">
    <location>
        <begin position="143"/>
        <end position="164"/>
    </location>
</feature>
<feature type="transmembrane region" description="Helical" evidence="2">
    <location>
        <begin position="204"/>
        <end position="225"/>
    </location>
</feature>
<keyword evidence="2" id="KW-0472">Membrane</keyword>
<evidence type="ECO:0000256" key="2">
    <source>
        <dbReference type="SAM" id="Phobius"/>
    </source>
</evidence>
<evidence type="ECO:0000313" key="4">
    <source>
        <dbReference type="EMBL" id="GAA2871612.1"/>
    </source>
</evidence>
<dbReference type="PANTHER" id="PTHR35797">
    <property type="entry name" value="PROTEASE-RELATED"/>
    <property type="match status" value="1"/>
</dbReference>
<keyword evidence="2" id="KW-1133">Transmembrane helix</keyword>
<keyword evidence="5" id="KW-1185">Reference proteome</keyword>
<name>A0ABP6IET4_9ACTN</name>
<feature type="transmembrane region" description="Helical" evidence="2">
    <location>
        <begin position="67"/>
        <end position="88"/>
    </location>
</feature>
<organism evidence="4 5">
    <name type="scientific">Streptosporangium fragile</name>
    <dbReference type="NCBI Taxonomy" id="46186"/>
    <lineage>
        <taxon>Bacteria</taxon>
        <taxon>Bacillati</taxon>
        <taxon>Actinomycetota</taxon>
        <taxon>Actinomycetes</taxon>
        <taxon>Streptosporangiales</taxon>
        <taxon>Streptosporangiaceae</taxon>
        <taxon>Streptosporangium</taxon>
    </lineage>
</organism>